<evidence type="ECO:0000313" key="11">
    <source>
        <dbReference type="Proteomes" id="UP000636709"/>
    </source>
</evidence>
<dbReference type="PRINTS" id="PR00724">
    <property type="entry name" value="CRBOXYPTASEC"/>
</dbReference>
<dbReference type="InterPro" id="IPR029058">
    <property type="entry name" value="AB_hydrolase_fold"/>
</dbReference>
<reference evidence="10" key="1">
    <citation type="submission" date="2020-07" db="EMBL/GenBank/DDBJ databases">
        <title>Genome sequence and genetic diversity analysis of an under-domesticated orphan crop, white fonio (Digitaria exilis).</title>
        <authorList>
            <person name="Bennetzen J.L."/>
            <person name="Chen S."/>
            <person name="Ma X."/>
            <person name="Wang X."/>
            <person name="Yssel A.E.J."/>
            <person name="Chaluvadi S.R."/>
            <person name="Johnson M."/>
            <person name="Gangashetty P."/>
            <person name="Hamidou F."/>
            <person name="Sanogo M.D."/>
            <person name="Zwaenepoel A."/>
            <person name="Wallace J."/>
            <person name="Van De Peer Y."/>
            <person name="Van Deynze A."/>
        </authorList>
    </citation>
    <scope>NUCLEOTIDE SEQUENCE</scope>
    <source>
        <tissue evidence="10">Leaves</tissue>
    </source>
</reference>
<comment type="caution">
    <text evidence="10">The sequence shown here is derived from an EMBL/GenBank/DDBJ whole genome shotgun (WGS) entry which is preliminary data.</text>
</comment>
<dbReference type="GO" id="GO:0004185">
    <property type="term" value="F:serine-type carboxypeptidase activity"/>
    <property type="evidence" value="ECO:0007669"/>
    <property type="project" value="UniProtKB-UniRule"/>
</dbReference>
<keyword evidence="3" id="KW-0964">Secreted</keyword>
<dbReference type="Gene3D" id="6.10.250.940">
    <property type="match status" value="1"/>
</dbReference>
<dbReference type="PANTHER" id="PTHR11802">
    <property type="entry name" value="SERINE PROTEASE FAMILY S10 SERINE CARBOXYPEPTIDASE"/>
    <property type="match status" value="1"/>
</dbReference>
<dbReference type="Gene3D" id="3.40.50.11320">
    <property type="match status" value="1"/>
</dbReference>
<name>A0A835C0S4_9POAL</name>
<keyword evidence="11" id="KW-1185">Reference proteome</keyword>
<keyword evidence="9" id="KW-0645">Protease</keyword>
<evidence type="ECO:0000256" key="1">
    <source>
        <dbReference type="ARBA" id="ARBA00004613"/>
    </source>
</evidence>
<evidence type="ECO:0000256" key="9">
    <source>
        <dbReference type="RuleBase" id="RU361156"/>
    </source>
</evidence>
<dbReference type="EC" id="3.4.16.-" evidence="9"/>
<keyword evidence="4 9" id="KW-0121">Carboxypeptidase</keyword>
<evidence type="ECO:0000313" key="10">
    <source>
        <dbReference type="EMBL" id="KAF8718096.1"/>
    </source>
</evidence>
<evidence type="ECO:0000256" key="5">
    <source>
        <dbReference type="ARBA" id="ARBA00022729"/>
    </source>
</evidence>
<dbReference type="GO" id="GO:0005576">
    <property type="term" value="C:extracellular region"/>
    <property type="evidence" value="ECO:0007669"/>
    <property type="project" value="UniProtKB-SubCell"/>
</dbReference>
<proteinExistence type="inferred from homology"/>
<evidence type="ECO:0000256" key="6">
    <source>
        <dbReference type="ARBA" id="ARBA00022801"/>
    </source>
</evidence>
<dbReference type="SUPFAM" id="SSF53474">
    <property type="entry name" value="alpha/beta-Hydrolases"/>
    <property type="match status" value="1"/>
</dbReference>
<evidence type="ECO:0000256" key="2">
    <source>
        <dbReference type="ARBA" id="ARBA00009431"/>
    </source>
</evidence>
<keyword evidence="8" id="KW-0325">Glycoprotein</keyword>
<dbReference type="GO" id="GO:0006508">
    <property type="term" value="P:proteolysis"/>
    <property type="evidence" value="ECO:0007669"/>
    <property type="project" value="UniProtKB-KW"/>
</dbReference>
<keyword evidence="7" id="KW-1015">Disulfide bond</keyword>
<evidence type="ECO:0000256" key="4">
    <source>
        <dbReference type="ARBA" id="ARBA00022645"/>
    </source>
</evidence>
<keyword evidence="6 9" id="KW-0378">Hydrolase</keyword>
<dbReference type="FunFam" id="3.40.50.1820:FF:000030">
    <property type="entry name" value="Carboxypeptidase"/>
    <property type="match status" value="1"/>
</dbReference>
<dbReference type="AlphaFoldDB" id="A0A835C0S4"/>
<dbReference type="OrthoDB" id="443318at2759"/>
<dbReference type="GO" id="GO:0005773">
    <property type="term" value="C:vacuole"/>
    <property type="evidence" value="ECO:0007669"/>
    <property type="project" value="TreeGrafter"/>
</dbReference>
<evidence type="ECO:0000256" key="8">
    <source>
        <dbReference type="ARBA" id="ARBA00023180"/>
    </source>
</evidence>
<comment type="similarity">
    <text evidence="2 9">Belongs to the peptidase S10 family.</text>
</comment>
<comment type="subcellular location">
    <subcellularLocation>
        <location evidence="1">Secreted</location>
    </subcellularLocation>
</comment>
<dbReference type="PANTHER" id="PTHR11802:SF83">
    <property type="entry name" value="CARBOXYPEPTIDASE"/>
    <property type="match status" value="1"/>
</dbReference>
<keyword evidence="5" id="KW-0732">Signal</keyword>
<dbReference type="InterPro" id="IPR018202">
    <property type="entry name" value="Ser_caboxypep_ser_AS"/>
</dbReference>
<gene>
    <name evidence="10" type="ORF">HU200_025574</name>
</gene>
<accession>A0A835C0S4</accession>
<evidence type="ECO:0000256" key="7">
    <source>
        <dbReference type="ARBA" id="ARBA00023157"/>
    </source>
</evidence>
<sequence length="489" mass="53146">MSPSINRQHFLPPKSSGLSHFADTMATSNAGALLLCRQALAVAIVFSALSRQALAAGEGSKEADKIAALPGQPKDAALQHYSGYVNLGDKYGKSLFYYFVEATADPAKKPLVLWLNGGPGCSSFGIGALQEVGPFRVDTDGKTLCTNKYSWNSVANVLFLESPVGVGFSYAADTEVYKVMGDNMTSSDSLQFLLKWLDRFPEYKGRDLFIVGESYAGHYVPELATAIQVAKITRPAEIPINLKGIALGNAILEFASEQSALYEFLWQHAFLSDTGHSLIAQSCKGVDDNSPLCSGAKDTAYAQLGHFDIYNIYAPTCHDKKVKATSSNCMDLADPCAQYYVEAYLNQPEVKKAIHANTGLPYPWTRCRAYNLLRFGDSPKVSMLPYIKAIANSGVRVWVFSGDLDAMVPVMATKQSMQKLGLPVVADWRPWSTEAQEVGGYVIEYKGLEFVTLRGCGHLVPIDQPASALVIFKAFLEGKPLPKAAPMVD</sequence>
<dbReference type="EMBL" id="JACEFO010001712">
    <property type="protein sequence ID" value="KAF8718096.1"/>
    <property type="molecule type" value="Genomic_DNA"/>
</dbReference>
<dbReference type="PROSITE" id="PS00131">
    <property type="entry name" value="CARBOXYPEPT_SER_SER"/>
    <property type="match status" value="1"/>
</dbReference>
<organism evidence="10 11">
    <name type="scientific">Digitaria exilis</name>
    <dbReference type="NCBI Taxonomy" id="1010633"/>
    <lineage>
        <taxon>Eukaryota</taxon>
        <taxon>Viridiplantae</taxon>
        <taxon>Streptophyta</taxon>
        <taxon>Embryophyta</taxon>
        <taxon>Tracheophyta</taxon>
        <taxon>Spermatophyta</taxon>
        <taxon>Magnoliopsida</taxon>
        <taxon>Liliopsida</taxon>
        <taxon>Poales</taxon>
        <taxon>Poaceae</taxon>
        <taxon>PACMAD clade</taxon>
        <taxon>Panicoideae</taxon>
        <taxon>Panicodae</taxon>
        <taxon>Paniceae</taxon>
        <taxon>Anthephorinae</taxon>
        <taxon>Digitaria</taxon>
    </lineage>
</organism>
<dbReference type="Pfam" id="PF00450">
    <property type="entry name" value="Peptidase_S10"/>
    <property type="match status" value="1"/>
</dbReference>
<dbReference type="InterPro" id="IPR001563">
    <property type="entry name" value="Peptidase_S10"/>
</dbReference>
<evidence type="ECO:0000256" key="3">
    <source>
        <dbReference type="ARBA" id="ARBA00022525"/>
    </source>
</evidence>
<dbReference type="FunFam" id="3.40.50.11320:FF:000002">
    <property type="entry name" value="Carboxypeptidase"/>
    <property type="match status" value="1"/>
</dbReference>
<dbReference type="Gene3D" id="3.40.50.1820">
    <property type="entry name" value="alpha/beta hydrolase"/>
    <property type="match status" value="1"/>
</dbReference>
<dbReference type="Proteomes" id="UP000636709">
    <property type="component" value="Unassembled WGS sequence"/>
</dbReference>
<protein>
    <recommendedName>
        <fullName evidence="9">Carboxypeptidase</fullName>
        <ecNumber evidence="9">3.4.16.-</ecNumber>
    </recommendedName>
</protein>